<gene>
    <name evidence="1" type="ORF">SAMN05660226_00110</name>
</gene>
<dbReference type="InterPro" id="IPR008969">
    <property type="entry name" value="CarboxyPept-like_regulatory"/>
</dbReference>
<keyword evidence="2" id="KW-1185">Reference proteome</keyword>
<protein>
    <submittedName>
        <fullName evidence="1">Carboxypeptidase regulatory-like domain-containing protein</fullName>
    </submittedName>
</protein>
<dbReference type="RefSeq" id="WP_079714858.1">
    <property type="nucleotide sequence ID" value="NZ_FUYS01000001.1"/>
</dbReference>
<evidence type="ECO:0000313" key="2">
    <source>
        <dbReference type="Proteomes" id="UP000190541"/>
    </source>
</evidence>
<name>A0A1T4ZUI9_9SPHI</name>
<dbReference type="AlphaFoldDB" id="A0A1T4ZUI9"/>
<dbReference type="OrthoDB" id="603275at2"/>
<dbReference type="SUPFAM" id="SSF56935">
    <property type="entry name" value="Porins"/>
    <property type="match status" value="1"/>
</dbReference>
<proteinExistence type="predicted"/>
<organism evidence="1 2">
    <name type="scientific">Parapedobacter luteus</name>
    <dbReference type="NCBI Taxonomy" id="623280"/>
    <lineage>
        <taxon>Bacteria</taxon>
        <taxon>Pseudomonadati</taxon>
        <taxon>Bacteroidota</taxon>
        <taxon>Sphingobacteriia</taxon>
        <taxon>Sphingobacteriales</taxon>
        <taxon>Sphingobacteriaceae</taxon>
        <taxon>Parapedobacter</taxon>
    </lineage>
</organism>
<accession>A0A1T4ZUI9</accession>
<evidence type="ECO:0000313" key="1">
    <source>
        <dbReference type="EMBL" id="SKB26400.1"/>
    </source>
</evidence>
<dbReference type="Pfam" id="PF13620">
    <property type="entry name" value="CarboxypepD_reg"/>
    <property type="match status" value="1"/>
</dbReference>
<dbReference type="SUPFAM" id="SSF49464">
    <property type="entry name" value="Carboxypeptidase regulatory domain-like"/>
    <property type="match status" value="1"/>
</dbReference>
<keyword evidence="1" id="KW-0378">Hydrolase</keyword>
<keyword evidence="1" id="KW-0645">Protease</keyword>
<keyword evidence="1" id="KW-0121">Carboxypeptidase</keyword>
<dbReference type="EMBL" id="FUYS01000001">
    <property type="protein sequence ID" value="SKB26400.1"/>
    <property type="molecule type" value="Genomic_DNA"/>
</dbReference>
<sequence length="884" mass="99925">MYIRYIILLIICLQSNGLLHAQVVISGRVVDSLGRPIGNASVTYKEIGSPAVKGYTMTKPDGSFRLTSNTTNADSIELAVSHLTYRTWRAIIANNAADHAIKLEASYTELAEVDVAPFPIYKRRDTISYVVDAFTSRQDRVIGDIIQKLPGIEVVNGRIYYQGKPIQKYMVNNLDLMEGRYGMINNNLPADAVKNVQIVENDQPIKVLDSVVASDRASLNLELKNPVTTTGTGRVGAGALPALWDVNFTPMVFGKTFQLLASGQTNNTGNDAAKTLQPFYTGGQLFHAATGNTPGPSYLSVRDVTSPGFDEAKWLDNRLFLISANALQKLSSGLEVKGNIAFYNDRRQRRGYTATNVFAPDQQILLTEAVDNRYRLNDLTVGLLLEKNEKQVYLRNKLNYHSRWNRDRGALRLNTANDISQNRTYDDFSLLNNLSLARFIGKQLITIQSDVEIMQTPQHLVVQPGQLLEALNNGEPYERMRQRIDYRSLRTENELSFVRRIGWLSVTPSLMVNYRSSTLKTGITTTVDGEANDLGAGYWNDMVASRGQLAMGFRLNYERGNWKLSGNLPYSLHLFDVEQQGERPLRHVTRNTFNPEASVRYALSSRQELGITSSYGRQFEEMNNFYNAYIASTYRSLLRYSARLLSNQGVSTAVSYNFNHTLKGIFANASYNYANRIQDYLFQTSIDSLAQSVISIANRSGRNTMHRLSAGYGHFFAHSKTVVKLQANAGLGQADYLLNGVMAKRKSRSWDGSFEVVNSKWHFLGFSYKLVHGYGKTLLAMGESNTVVYQNHFLQASTHIGDRHSFAVQNAYYLNNIEGIRPQYFVDCSYTYHLKKWKTDIVLNAQNLLDNSRYTQQFSSDYQLVETYFELRPRQFVVSTRFRF</sequence>
<reference evidence="1 2" key="1">
    <citation type="submission" date="2017-02" db="EMBL/GenBank/DDBJ databases">
        <authorList>
            <person name="Peterson S.W."/>
        </authorList>
    </citation>
    <scope>NUCLEOTIDE SEQUENCE [LARGE SCALE GENOMIC DNA]</scope>
    <source>
        <strain evidence="1 2">DSM 22899</strain>
    </source>
</reference>
<dbReference type="Proteomes" id="UP000190541">
    <property type="component" value="Unassembled WGS sequence"/>
</dbReference>
<dbReference type="GO" id="GO:0004180">
    <property type="term" value="F:carboxypeptidase activity"/>
    <property type="evidence" value="ECO:0007669"/>
    <property type="project" value="UniProtKB-KW"/>
</dbReference>
<dbReference type="STRING" id="623280.SAMN05660226_00110"/>